<name>A0A8H6EG51_9HELO</name>
<accession>A0A8H6EG51</accession>
<dbReference type="AlphaFoldDB" id="A0A8H6EG51"/>
<dbReference type="Proteomes" id="UP000531561">
    <property type="component" value="Unassembled WGS sequence"/>
</dbReference>
<evidence type="ECO:0000313" key="1">
    <source>
        <dbReference type="EMBL" id="KAF5870933.1"/>
    </source>
</evidence>
<keyword evidence="2" id="KW-1185">Reference proteome</keyword>
<organism evidence="1 2">
    <name type="scientific">Botrytis fragariae</name>
    <dbReference type="NCBI Taxonomy" id="1964551"/>
    <lineage>
        <taxon>Eukaryota</taxon>
        <taxon>Fungi</taxon>
        <taxon>Dikarya</taxon>
        <taxon>Ascomycota</taxon>
        <taxon>Pezizomycotina</taxon>
        <taxon>Leotiomycetes</taxon>
        <taxon>Helotiales</taxon>
        <taxon>Sclerotiniaceae</taxon>
        <taxon>Botrytis</taxon>
    </lineage>
</organism>
<sequence length="140" mass="15184">MSSAQLGIVVRTHEQIAQWQNAPAPHIVEQIGRQTSDNKYGEWVSKDSVVAITYAQLTKIIGKQLGDSGRYAANPKVLAYVGTNDVHYSAQVLAAAKVATQFTLVTSNLIPLSANVTLDAVSRLRHFMVPSVALLTTYCD</sequence>
<evidence type="ECO:0000313" key="2">
    <source>
        <dbReference type="Proteomes" id="UP000531561"/>
    </source>
</evidence>
<reference evidence="1 2" key="1">
    <citation type="journal article" date="2020" name="Phytopathology">
        <title>A high-quality genome resource of Botrytis fragariae, a new and rapidly spreading fungal pathogen causing strawberry gray mold in the U.S.A.</title>
        <authorList>
            <person name="Wu Y."/>
            <person name="Saski C.A."/>
            <person name="Schnabel G."/>
            <person name="Xiao S."/>
            <person name="Hu M."/>
        </authorList>
    </citation>
    <scope>NUCLEOTIDE SEQUENCE [LARGE SCALE GENOMIC DNA]</scope>
    <source>
        <strain evidence="1 2">BVB16</strain>
    </source>
</reference>
<comment type="caution">
    <text evidence="1">The sequence shown here is derived from an EMBL/GenBank/DDBJ whole genome shotgun (WGS) entry which is preliminary data.</text>
</comment>
<proteinExistence type="predicted"/>
<dbReference type="RefSeq" id="XP_037189880.1">
    <property type="nucleotide sequence ID" value="XM_037339830.1"/>
</dbReference>
<dbReference type="EMBL" id="JABFCT010000013">
    <property type="protein sequence ID" value="KAF5870933.1"/>
    <property type="molecule type" value="Genomic_DNA"/>
</dbReference>
<dbReference type="GeneID" id="59263522"/>
<gene>
    <name evidence="1" type="ORF">Bfra_009487</name>
</gene>
<protein>
    <submittedName>
        <fullName evidence="1">Putative ochratoxin a non-ribosomal peptide synthetase protein</fullName>
    </submittedName>
</protein>